<keyword evidence="3" id="KW-1185">Reference proteome</keyword>
<name>A0AAN6PYZ4_9PEZI</name>
<keyword evidence="1" id="KW-0732">Signal</keyword>
<proteinExistence type="predicted"/>
<feature type="chain" id="PRO_5042987964" evidence="1">
    <location>
        <begin position="18"/>
        <end position="108"/>
    </location>
</feature>
<gene>
    <name evidence="2" type="ORF">N658DRAFT_524681</name>
</gene>
<evidence type="ECO:0000313" key="3">
    <source>
        <dbReference type="Proteomes" id="UP001305647"/>
    </source>
</evidence>
<reference evidence="2" key="1">
    <citation type="journal article" date="2023" name="Mol. Phylogenet. Evol.">
        <title>Genome-scale phylogeny and comparative genomics of the fungal order Sordariales.</title>
        <authorList>
            <person name="Hensen N."/>
            <person name="Bonometti L."/>
            <person name="Westerberg I."/>
            <person name="Brannstrom I.O."/>
            <person name="Guillou S."/>
            <person name="Cros-Aarteil S."/>
            <person name="Calhoun S."/>
            <person name="Haridas S."/>
            <person name="Kuo A."/>
            <person name="Mondo S."/>
            <person name="Pangilinan J."/>
            <person name="Riley R."/>
            <person name="LaButti K."/>
            <person name="Andreopoulos B."/>
            <person name="Lipzen A."/>
            <person name="Chen C."/>
            <person name="Yan M."/>
            <person name="Daum C."/>
            <person name="Ng V."/>
            <person name="Clum A."/>
            <person name="Steindorff A."/>
            <person name="Ohm R.A."/>
            <person name="Martin F."/>
            <person name="Silar P."/>
            <person name="Natvig D.O."/>
            <person name="Lalanne C."/>
            <person name="Gautier V."/>
            <person name="Ament-Velasquez S.L."/>
            <person name="Kruys A."/>
            <person name="Hutchinson M.I."/>
            <person name="Powell A.J."/>
            <person name="Barry K."/>
            <person name="Miller A.N."/>
            <person name="Grigoriev I.V."/>
            <person name="Debuchy R."/>
            <person name="Gladieux P."/>
            <person name="Hiltunen Thoren M."/>
            <person name="Johannesson H."/>
        </authorList>
    </citation>
    <scope>NUCLEOTIDE SEQUENCE</scope>
    <source>
        <strain evidence="2">CBS 757.83</strain>
    </source>
</reference>
<dbReference type="Proteomes" id="UP001305647">
    <property type="component" value="Unassembled WGS sequence"/>
</dbReference>
<organism evidence="2 3">
    <name type="scientific">Parathielavia hyrcaniae</name>
    <dbReference type="NCBI Taxonomy" id="113614"/>
    <lineage>
        <taxon>Eukaryota</taxon>
        <taxon>Fungi</taxon>
        <taxon>Dikarya</taxon>
        <taxon>Ascomycota</taxon>
        <taxon>Pezizomycotina</taxon>
        <taxon>Sordariomycetes</taxon>
        <taxon>Sordariomycetidae</taxon>
        <taxon>Sordariales</taxon>
        <taxon>Chaetomiaceae</taxon>
        <taxon>Parathielavia</taxon>
    </lineage>
</organism>
<reference evidence="2" key="2">
    <citation type="submission" date="2023-05" db="EMBL/GenBank/DDBJ databases">
        <authorList>
            <consortium name="Lawrence Berkeley National Laboratory"/>
            <person name="Steindorff A."/>
            <person name="Hensen N."/>
            <person name="Bonometti L."/>
            <person name="Westerberg I."/>
            <person name="Brannstrom I.O."/>
            <person name="Guillou S."/>
            <person name="Cros-Aarteil S."/>
            <person name="Calhoun S."/>
            <person name="Haridas S."/>
            <person name="Kuo A."/>
            <person name="Mondo S."/>
            <person name="Pangilinan J."/>
            <person name="Riley R."/>
            <person name="Labutti K."/>
            <person name="Andreopoulos B."/>
            <person name="Lipzen A."/>
            <person name="Chen C."/>
            <person name="Yanf M."/>
            <person name="Daum C."/>
            <person name="Ng V."/>
            <person name="Clum A."/>
            <person name="Ohm R."/>
            <person name="Martin F."/>
            <person name="Silar P."/>
            <person name="Natvig D."/>
            <person name="Lalanne C."/>
            <person name="Gautier V."/>
            <person name="Ament-Velasquez S.L."/>
            <person name="Kruys A."/>
            <person name="Hutchinson M.I."/>
            <person name="Powell A.J."/>
            <person name="Barry K."/>
            <person name="Miller A.N."/>
            <person name="Grigoriev I.V."/>
            <person name="Debuchy R."/>
            <person name="Gladieux P."/>
            <person name="Thoren M.H."/>
            <person name="Johannesson H."/>
        </authorList>
    </citation>
    <scope>NUCLEOTIDE SEQUENCE</scope>
    <source>
        <strain evidence="2">CBS 757.83</strain>
    </source>
</reference>
<dbReference type="EMBL" id="MU863640">
    <property type="protein sequence ID" value="KAK4100545.1"/>
    <property type="molecule type" value="Genomic_DNA"/>
</dbReference>
<comment type="caution">
    <text evidence="2">The sequence shown here is derived from an EMBL/GenBank/DDBJ whole genome shotgun (WGS) entry which is preliminary data.</text>
</comment>
<evidence type="ECO:0000256" key="1">
    <source>
        <dbReference type="SAM" id="SignalP"/>
    </source>
</evidence>
<protein>
    <submittedName>
        <fullName evidence="2">Uncharacterized protein</fullName>
    </submittedName>
</protein>
<accession>A0AAN6PYZ4</accession>
<dbReference type="AlphaFoldDB" id="A0AAN6PYZ4"/>
<sequence>MVSFTLFLTAFAALAAASPARGKASLQLRHEDCECAQFLIDTYNLDCEVDAVHECHYCCTPASAAFLEAPHESCDADCHPEHDDEFQCPVNVTSYTAGLHCDNHHTHA</sequence>
<feature type="signal peptide" evidence="1">
    <location>
        <begin position="1"/>
        <end position="17"/>
    </location>
</feature>
<evidence type="ECO:0000313" key="2">
    <source>
        <dbReference type="EMBL" id="KAK4100545.1"/>
    </source>
</evidence>